<dbReference type="EMBL" id="LN609528">
    <property type="protein sequence ID" value="CEF64573.1"/>
    <property type="molecule type" value="Genomic_DNA"/>
</dbReference>
<sequence length="436" mass="50695">MKKQKRRSKTIVSVEGKNLDSKESPSNLKKTSKDNKLSKKIKTDTKSISSQAKFTNNKNTKLSNRNVGKSGPVSIESQKSTLISDQGSNFKSNEKDISEKKSNIIEWYDNFARSDLKEYAKILKSQKYLSEKDPSIEAQNEEANDKKSRYDDVLAIDKTRVILKRTYYKDQEGENKKTDFIHANWVTQDKMKNKFILCQGPTSDSVEDMWEMIFQENVGVVVQLCNFIELGETKCNNYLPKKEETFGVFKVTFIQDVDSDLENTIIREYEITAPDGKKIKTTHFLVQCWPDHLVPKCHLFLVQLLQETKRVAGDKVITTHCSAGIGRSGTYGALEYLYVGMTERKITEPMILIKEMRYQRHGSVQSYIQYLYCLISLVEIFILNGYLKKDERYNKLLDKYKSYYRKMCIIIERKTKAKVDKNKRDKKRTPPRNNEE</sequence>
<evidence type="ECO:0000256" key="2">
    <source>
        <dbReference type="SAM" id="Phobius"/>
    </source>
</evidence>
<dbReference type="SUPFAM" id="SSF52799">
    <property type="entry name" value="(Phosphotyrosine protein) phosphatases II"/>
    <property type="match status" value="1"/>
</dbReference>
<dbReference type="Proteomes" id="UP000035682">
    <property type="component" value="Unplaced"/>
</dbReference>
<dbReference type="InterPro" id="IPR029021">
    <property type="entry name" value="Prot-tyrosine_phosphatase-like"/>
</dbReference>
<keyword evidence="2" id="KW-0812">Transmembrane</keyword>
<keyword evidence="2" id="KW-1133">Transmembrane helix</keyword>
<dbReference type="WormBase" id="SRAE_1000282600">
    <property type="protein sequence ID" value="SRP02054"/>
    <property type="gene ID" value="WBGene00259443"/>
</dbReference>
<feature type="region of interest" description="Disordered" evidence="1">
    <location>
        <begin position="1"/>
        <end position="95"/>
    </location>
</feature>
<name>A0A090L8V1_STRRB</name>
<dbReference type="GO" id="GO:0004725">
    <property type="term" value="F:protein tyrosine phosphatase activity"/>
    <property type="evidence" value="ECO:0007669"/>
    <property type="project" value="InterPro"/>
</dbReference>
<evidence type="ECO:0000313" key="6">
    <source>
        <dbReference type="Proteomes" id="UP000035682"/>
    </source>
</evidence>
<dbReference type="InterPro" id="IPR003595">
    <property type="entry name" value="Tyr_Pase_cat"/>
</dbReference>
<dbReference type="PROSITE" id="PS50056">
    <property type="entry name" value="TYR_PHOSPHATASE_2"/>
    <property type="match status" value="1"/>
</dbReference>
<feature type="domain" description="Tyrosine specific protein phosphatases" evidence="4">
    <location>
        <begin position="299"/>
        <end position="371"/>
    </location>
</feature>
<keyword evidence="5" id="KW-0675">Receptor</keyword>
<dbReference type="RefSeq" id="XP_024503774.1">
    <property type="nucleotide sequence ID" value="XM_024649948.1"/>
</dbReference>
<dbReference type="PROSITE" id="PS50055">
    <property type="entry name" value="TYR_PHOSPHATASE_PTP"/>
    <property type="match status" value="1"/>
</dbReference>
<evidence type="ECO:0000259" key="4">
    <source>
        <dbReference type="PROSITE" id="PS50056"/>
    </source>
</evidence>
<feature type="compositionally biased region" description="Polar residues" evidence="1">
    <location>
        <begin position="51"/>
        <end position="67"/>
    </location>
</feature>
<reference evidence="7" key="3">
    <citation type="submission" date="2020-12" db="UniProtKB">
        <authorList>
            <consortium name="WormBaseParasite"/>
        </authorList>
    </citation>
    <scope>IDENTIFICATION</scope>
</reference>
<dbReference type="STRING" id="34506.A0A090L8V1"/>
<dbReference type="PRINTS" id="PR00700">
    <property type="entry name" value="PRTYPHPHTASE"/>
</dbReference>
<keyword evidence="2" id="KW-0472">Membrane</keyword>
<organism evidence="5">
    <name type="scientific">Strongyloides ratti</name>
    <name type="common">Parasitic roundworm</name>
    <dbReference type="NCBI Taxonomy" id="34506"/>
    <lineage>
        <taxon>Eukaryota</taxon>
        <taxon>Metazoa</taxon>
        <taxon>Ecdysozoa</taxon>
        <taxon>Nematoda</taxon>
        <taxon>Chromadorea</taxon>
        <taxon>Rhabditida</taxon>
        <taxon>Tylenchina</taxon>
        <taxon>Panagrolaimomorpha</taxon>
        <taxon>Strongyloidoidea</taxon>
        <taxon>Strongyloididae</taxon>
        <taxon>Strongyloides</taxon>
    </lineage>
</organism>
<dbReference type="GeneID" id="36376938"/>
<evidence type="ECO:0000256" key="1">
    <source>
        <dbReference type="SAM" id="MobiDB-lite"/>
    </source>
</evidence>
<dbReference type="Pfam" id="PF00102">
    <property type="entry name" value="Y_phosphatase"/>
    <property type="match status" value="1"/>
</dbReference>
<dbReference type="PANTHER" id="PTHR46163">
    <property type="entry name" value="TYROSINE-PROTEIN PHOSPHATASE-RELATED"/>
    <property type="match status" value="1"/>
</dbReference>
<reference evidence="6" key="1">
    <citation type="submission" date="2014-09" db="EMBL/GenBank/DDBJ databases">
        <authorList>
            <person name="Martin A.A."/>
        </authorList>
    </citation>
    <scope>NUCLEOTIDE SEQUENCE</scope>
    <source>
        <strain evidence="6">ED321</strain>
    </source>
</reference>
<feature type="transmembrane region" description="Helical" evidence="2">
    <location>
        <begin position="367"/>
        <end position="387"/>
    </location>
</feature>
<feature type="domain" description="Tyrosine-protein phosphatase" evidence="3">
    <location>
        <begin position="115"/>
        <end position="380"/>
    </location>
</feature>
<evidence type="ECO:0000259" key="3">
    <source>
        <dbReference type="PROSITE" id="PS50055"/>
    </source>
</evidence>
<feature type="compositionally biased region" description="Polar residues" evidence="1">
    <location>
        <begin position="75"/>
        <end position="91"/>
    </location>
</feature>
<evidence type="ECO:0000313" key="5">
    <source>
        <dbReference type="EMBL" id="CEF64573.1"/>
    </source>
</evidence>
<reference evidence="5" key="2">
    <citation type="submission" date="2014-09" db="EMBL/GenBank/DDBJ databases">
        <authorList>
            <person name="Aslett A.Martin."/>
        </authorList>
    </citation>
    <scope>NUCLEOTIDE SEQUENCE</scope>
    <source>
        <strain evidence="5">ED321 Heterogonic</strain>
    </source>
</reference>
<protein>
    <submittedName>
        <fullName evidence="5">Protein-tyrosine phosphatase, receptor/non-receptor type domain and Protein-tyrosine/Dual specificity phosphatase domain and Protein-tyrosine phosphatase, catalytic domain-containing protein</fullName>
    </submittedName>
</protein>
<dbReference type="WBParaSite" id="SRAE_1000282600.1">
    <property type="protein sequence ID" value="SRAE_1000282600.1"/>
    <property type="gene ID" value="WBGene00259443"/>
</dbReference>
<feature type="compositionally biased region" description="Basic and acidic residues" evidence="1">
    <location>
        <begin position="31"/>
        <end position="45"/>
    </location>
</feature>
<accession>A0A090L8V1</accession>
<dbReference type="SMART" id="SM00194">
    <property type="entry name" value="PTPc"/>
    <property type="match status" value="1"/>
</dbReference>
<dbReference type="InterPro" id="IPR000387">
    <property type="entry name" value="Tyr_Pase_dom"/>
</dbReference>
<dbReference type="CTD" id="36376938"/>
<dbReference type="InterPro" id="IPR000242">
    <property type="entry name" value="PTP_cat"/>
</dbReference>
<dbReference type="OrthoDB" id="8609993at2759"/>
<dbReference type="Gene3D" id="3.90.190.10">
    <property type="entry name" value="Protein tyrosine phosphatase superfamily"/>
    <property type="match status" value="1"/>
</dbReference>
<dbReference type="AlphaFoldDB" id="A0A090L8V1"/>
<gene>
    <name evidence="5 7 8" type="ORF">SRAE_1000282600</name>
</gene>
<evidence type="ECO:0000313" key="8">
    <source>
        <dbReference type="WormBase" id="SRAE_1000282600"/>
    </source>
</evidence>
<dbReference type="SMART" id="SM00404">
    <property type="entry name" value="PTPc_motif"/>
    <property type="match status" value="1"/>
</dbReference>
<keyword evidence="6" id="KW-1185">Reference proteome</keyword>
<proteinExistence type="predicted"/>
<dbReference type="CDD" id="cd00047">
    <property type="entry name" value="PTPc"/>
    <property type="match status" value="1"/>
</dbReference>
<dbReference type="InterPro" id="IPR052782">
    <property type="entry name" value="Oocyte-zygote_transition_reg"/>
</dbReference>
<evidence type="ECO:0000313" key="7">
    <source>
        <dbReference type="WBParaSite" id="SRAE_1000282600.1"/>
    </source>
</evidence>